<dbReference type="GO" id="GO:0008757">
    <property type="term" value="F:S-adenosylmethionine-dependent methyltransferase activity"/>
    <property type="evidence" value="ECO:0007669"/>
    <property type="project" value="InterPro"/>
</dbReference>
<dbReference type="EMBL" id="CP000473">
    <property type="protein sequence ID" value="ABJ86241.1"/>
    <property type="molecule type" value="Genomic_DNA"/>
</dbReference>
<protein>
    <submittedName>
        <fullName evidence="5">Methyltransferase type 11</fullName>
    </submittedName>
</protein>
<evidence type="ECO:0000256" key="2">
    <source>
        <dbReference type="ARBA" id="ARBA00022679"/>
    </source>
</evidence>
<dbReference type="CDD" id="cd02440">
    <property type="entry name" value="AdoMet_MTases"/>
    <property type="match status" value="1"/>
</dbReference>
<dbReference type="STRING" id="234267.Acid_5291"/>
<reference evidence="5" key="1">
    <citation type="submission" date="2006-10" db="EMBL/GenBank/DDBJ databases">
        <title>Complete sequence of Solibacter usitatus Ellin6076.</title>
        <authorList>
            <consortium name="US DOE Joint Genome Institute"/>
            <person name="Copeland A."/>
            <person name="Lucas S."/>
            <person name="Lapidus A."/>
            <person name="Barry K."/>
            <person name="Detter J.C."/>
            <person name="Glavina del Rio T."/>
            <person name="Hammon N."/>
            <person name="Israni S."/>
            <person name="Dalin E."/>
            <person name="Tice H."/>
            <person name="Pitluck S."/>
            <person name="Thompson L.S."/>
            <person name="Brettin T."/>
            <person name="Bruce D."/>
            <person name="Han C."/>
            <person name="Tapia R."/>
            <person name="Gilna P."/>
            <person name="Schmutz J."/>
            <person name="Larimer F."/>
            <person name="Land M."/>
            <person name="Hauser L."/>
            <person name="Kyrpides N."/>
            <person name="Mikhailova N."/>
            <person name="Janssen P.H."/>
            <person name="Kuske C.R."/>
            <person name="Richardson P."/>
        </authorList>
    </citation>
    <scope>NUCLEOTIDE SEQUENCE</scope>
    <source>
        <strain evidence="5">Ellin6076</strain>
    </source>
</reference>
<dbReference type="SUPFAM" id="SSF53335">
    <property type="entry name" value="S-adenosyl-L-methionine-dependent methyltransferases"/>
    <property type="match status" value="1"/>
</dbReference>
<evidence type="ECO:0000313" key="5">
    <source>
        <dbReference type="EMBL" id="ABJ86241.1"/>
    </source>
</evidence>
<dbReference type="AlphaFoldDB" id="Q01VS4"/>
<evidence type="ECO:0000259" key="4">
    <source>
        <dbReference type="Pfam" id="PF08241"/>
    </source>
</evidence>
<dbReference type="Pfam" id="PF08241">
    <property type="entry name" value="Methyltransf_11"/>
    <property type="match status" value="1"/>
</dbReference>
<dbReference type="GO" id="GO:0032259">
    <property type="term" value="P:methylation"/>
    <property type="evidence" value="ECO:0007669"/>
    <property type="project" value="UniProtKB-KW"/>
</dbReference>
<proteinExistence type="predicted"/>
<dbReference type="eggNOG" id="COG2227">
    <property type="taxonomic scope" value="Bacteria"/>
</dbReference>
<feature type="domain" description="Methyltransferase type 11" evidence="4">
    <location>
        <begin position="61"/>
        <end position="153"/>
    </location>
</feature>
<name>Q01VS4_SOLUE</name>
<dbReference type="PANTHER" id="PTHR43464">
    <property type="entry name" value="METHYLTRANSFERASE"/>
    <property type="match status" value="1"/>
</dbReference>
<dbReference type="InterPro" id="IPR013216">
    <property type="entry name" value="Methyltransf_11"/>
</dbReference>
<gene>
    <name evidence="5" type="ordered locus">Acid_5291</name>
</gene>
<accession>Q01VS4</accession>
<keyword evidence="1 5" id="KW-0489">Methyltransferase</keyword>
<evidence type="ECO:0000256" key="1">
    <source>
        <dbReference type="ARBA" id="ARBA00022603"/>
    </source>
</evidence>
<dbReference type="InParanoid" id="Q01VS4"/>
<dbReference type="Gene3D" id="3.40.50.150">
    <property type="entry name" value="Vaccinia Virus protein VP39"/>
    <property type="match status" value="1"/>
</dbReference>
<sequence length="246" mass="28182">MASVAPARSRRKLQYRAEMPHGLYDPRSFDHLAEIYDAATSIERKHEFFLENLPRRRRRVLDLGCGAGLLAQELSKHFDSVLAIDISEPMLAIARAKRSAPNIEYRLADASTAEFEGEFDAVVSHTTFHHIADVAGTITRFKPMLARQGRFLIIDLVDRWPRFRYKPYAGLILGACAAIGPDVFHFGFHDAFTLLRFRLSRRWLDHLKIDRYLSLSAFRQLYGEVLPGASITGIRYFARLVWESES</sequence>
<organism evidence="5">
    <name type="scientific">Solibacter usitatus (strain Ellin6076)</name>
    <dbReference type="NCBI Taxonomy" id="234267"/>
    <lineage>
        <taxon>Bacteria</taxon>
        <taxon>Pseudomonadati</taxon>
        <taxon>Acidobacteriota</taxon>
        <taxon>Terriglobia</taxon>
        <taxon>Bryobacterales</taxon>
        <taxon>Solibacteraceae</taxon>
        <taxon>Candidatus Solibacter</taxon>
    </lineage>
</organism>
<evidence type="ECO:0000256" key="3">
    <source>
        <dbReference type="ARBA" id="ARBA00022691"/>
    </source>
</evidence>
<keyword evidence="3" id="KW-0949">S-adenosyl-L-methionine</keyword>
<dbReference type="HOGENOM" id="CLU_100940_0_0_0"/>
<dbReference type="InterPro" id="IPR029063">
    <property type="entry name" value="SAM-dependent_MTases_sf"/>
</dbReference>
<keyword evidence="2 5" id="KW-0808">Transferase</keyword>
<dbReference type="PANTHER" id="PTHR43464:SF19">
    <property type="entry name" value="UBIQUINONE BIOSYNTHESIS O-METHYLTRANSFERASE, MITOCHONDRIAL"/>
    <property type="match status" value="1"/>
</dbReference>
<dbReference type="KEGG" id="sus:Acid_5291"/>